<dbReference type="EMBL" id="FWDM01000041">
    <property type="protein sequence ID" value="SLM15999.1"/>
    <property type="molecule type" value="Genomic_DNA"/>
</dbReference>
<dbReference type="CDD" id="cd00796">
    <property type="entry name" value="INT_Rci_Hp1_C"/>
    <property type="match status" value="1"/>
</dbReference>
<keyword evidence="1" id="KW-0233">DNA recombination</keyword>
<proteinExistence type="predicted"/>
<dbReference type="InterPro" id="IPR050090">
    <property type="entry name" value="Tyrosine_recombinase_XerCD"/>
</dbReference>
<dbReference type="InterPro" id="IPR011010">
    <property type="entry name" value="DNA_brk_join_enz"/>
</dbReference>
<sequence>MKRKQEKIDFRVFSRTVWGTKKKYYIRFLFCGKAFLTRATDAPTAAKAGAIAAKIMATEDLEAVAKAKEQKKVIKLDEIDRLAELPVIEFLRLFWNPSRSPYLQDMAAAGRPLSGSYIRDNARNANTYWAIAPLDSLPMQDLKLKHIDSRIRSMRQKGKSRYTISAAIDCIRTPCSWLSSRGVMEKIDFSAIVLPKAAVKERGILTNEELDRIVHLEVVGPWQDSNLKTHISVRPRNRMPGGEKNEGMAPVGWREKLIILLLAYTGARVGEARALMWKNVDLEKGLIRIEINYTDTDGLKEPKAKSRRTVPIAATLEPFLLEARRVAQEIGTANPDGFVLLNAADPIRPIAMTTVKRAWERVLRAIGISYEEQKARNLVIHGLRHLYATRLVDAGLTPIEAAKLTGHRVIATLGRYSDHTQPETLKKSREILDGIKN</sequence>
<feature type="domain" description="Tyr recombinase" evidence="2">
    <location>
        <begin position="200"/>
        <end position="430"/>
    </location>
</feature>
<dbReference type="AlphaFoldDB" id="A0A3P3XM19"/>
<accession>A0A3P3XM19</accession>
<dbReference type="PROSITE" id="PS51898">
    <property type="entry name" value="TYR_RECOMBINASE"/>
    <property type="match status" value="1"/>
</dbReference>
<dbReference type="PANTHER" id="PTHR30349">
    <property type="entry name" value="PHAGE INTEGRASE-RELATED"/>
    <property type="match status" value="1"/>
</dbReference>
<protein>
    <recommendedName>
        <fullName evidence="2">Tyr recombinase domain-containing protein</fullName>
    </recommendedName>
</protein>
<evidence type="ECO:0000256" key="1">
    <source>
        <dbReference type="ARBA" id="ARBA00023172"/>
    </source>
</evidence>
<name>A0A3P3XM19_9SPIR</name>
<evidence type="ECO:0000313" key="3">
    <source>
        <dbReference type="EMBL" id="SLM15999.1"/>
    </source>
</evidence>
<dbReference type="GO" id="GO:0015074">
    <property type="term" value="P:DNA integration"/>
    <property type="evidence" value="ECO:0007669"/>
    <property type="project" value="InterPro"/>
</dbReference>
<dbReference type="Gene3D" id="1.10.443.10">
    <property type="entry name" value="Intergrase catalytic core"/>
    <property type="match status" value="1"/>
</dbReference>
<dbReference type="Pfam" id="PF00589">
    <property type="entry name" value="Phage_integrase"/>
    <property type="match status" value="1"/>
</dbReference>
<dbReference type="PANTHER" id="PTHR30349:SF64">
    <property type="entry name" value="PROPHAGE INTEGRASE INTD-RELATED"/>
    <property type="match status" value="1"/>
</dbReference>
<dbReference type="InterPro" id="IPR013762">
    <property type="entry name" value="Integrase-like_cat_sf"/>
</dbReference>
<dbReference type="GO" id="GO:0003677">
    <property type="term" value="F:DNA binding"/>
    <property type="evidence" value="ECO:0007669"/>
    <property type="project" value="InterPro"/>
</dbReference>
<dbReference type="SUPFAM" id="SSF56349">
    <property type="entry name" value="DNA breaking-rejoining enzymes"/>
    <property type="match status" value="1"/>
</dbReference>
<organism evidence="3">
    <name type="scientific">uncultured spirochete</name>
    <dbReference type="NCBI Taxonomy" id="156406"/>
    <lineage>
        <taxon>Bacteria</taxon>
        <taxon>Pseudomonadati</taxon>
        <taxon>Spirochaetota</taxon>
        <taxon>Spirochaetia</taxon>
        <taxon>Spirochaetales</taxon>
        <taxon>environmental samples</taxon>
    </lineage>
</organism>
<dbReference type="InterPro" id="IPR002104">
    <property type="entry name" value="Integrase_catalytic"/>
</dbReference>
<dbReference type="GO" id="GO:0006310">
    <property type="term" value="P:DNA recombination"/>
    <property type="evidence" value="ECO:0007669"/>
    <property type="project" value="UniProtKB-KW"/>
</dbReference>
<reference evidence="3" key="1">
    <citation type="submission" date="2017-02" db="EMBL/GenBank/DDBJ databases">
        <authorList>
            <person name="Regsiter A."/>
            <person name="William W."/>
        </authorList>
    </citation>
    <scope>NUCLEOTIDE SEQUENCE</scope>
    <source>
        <strain evidence="3">Bib</strain>
    </source>
</reference>
<evidence type="ECO:0000259" key="2">
    <source>
        <dbReference type="PROSITE" id="PS51898"/>
    </source>
</evidence>
<gene>
    <name evidence="3" type="ORF">SPIROBIBN47_90064</name>
</gene>